<proteinExistence type="predicted"/>
<name>A0A391NHB3_9EUKA</name>
<dbReference type="AlphaFoldDB" id="A0A391NHB3"/>
<accession>A0A391NHB3</accession>
<dbReference type="EMBL" id="BDIP01000003">
    <property type="protein sequence ID" value="GCA61947.1"/>
    <property type="molecule type" value="Genomic_DNA"/>
</dbReference>
<dbReference type="Proteomes" id="UP000265618">
    <property type="component" value="Unassembled WGS sequence"/>
</dbReference>
<evidence type="ECO:0000313" key="2">
    <source>
        <dbReference type="Proteomes" id="UP000265618"/>
    </source>
</evidence>
<sequence>MSSTTKTTTAVETYTQNVSDILQGQKALELRFDSKFETLLTAIRSMNDDMVHRMEQRMEQQHQEVITRLKQQHQEVITRLETVDANTGVLARHICNLNRAVYGQRGGEWERED</sequence>
<protein>
    <submittedName>
        <fullName evidence="1">Uncharacterized protein</fullName>
    </submittedName>
</protein>
<comment type="caution">
    <text evidence="1">The sequence shown here is derived from an EMBL/GenBank/DDBJ whole genome shotgun (WGS) entry which is preliminary data.</text>
</comment>
<evidence type="ECO:0000313" key="1">
    <source>
        <dbReference type="EMBL" id="GCA61947.1"/>
    </source>
</evidence>
<gene>
    <name evidence="1" type="ORF">KIPB_000049</name>
</gene>
<reference evidence="1 2" key="1">
    <citation type="journal article" date="2018" name="PLoS ONE">
        <title>The draft genome of Kipferlia bialata reveals reductive genome evolution in fornicate parasites.</title>
        <authorList>
            <person name="Tanifuji G."/>
            <person name="Takabayashi S."/>
            <person name="Kume K."/>
            <person name="Takagi M."/>
            <person name="Nakayama T."/>
            <person name="Kamikawa R."/>
            <person name="Inagaki Y."/>
            <person name="Hashimoto T."/>
        </authorList>
    </citation>
    <scope>NUCLEOTIDE SEQUENCE [LARGE SCALE GENOMIC DNA]</scope>
    <source>
        <strain evidence="1">NY0173</strain>
    </source>
</reference>
<keyword evidence="2" id="KW-1185">Reference proteome</keyword>
<organism evidence="1 2">
    <name type="scientific">Kipferlia bialata</name>
    <dbReference type="NCBI Taxonomy" id="797122"/>
    <lineage>
        <taxon>Eukaryota</taxon>
        <taxon>Metamonada</taxon>
        <taxon>Carpediemonas-like organisms</taxon>
        <taxon>Kipferlia</taxon>
    </lineage>
</organism>